<accession>A0A1H6FE86</accession>
<sequence>MLNKADFPPRKPLAIYCAAYCAAFITSPLAFAEEPQNLPEIAVEAAALPAVNPLTIAPDAVAAPTADGGDYLRSLSGVSAIRMGGHGLDPIIRGQSQSRLNILIDGAYVHGGCPNRMDPPAAYAIVESFDEVKVIKSAQSVEHGGGGSGGTVLFERKAPELTAEKPWVGQFNSGFKSNSNTFDIYGDLATGSEKAFIRGIVQHSEADNYEDGNGKEVRSGYENDAGNLILGFTPDKDTLLEVSIERVKDKGMLYAGAGMDAPTSENDLYRLKFNREADFGIFNSFHSSIYYSDVAHVMDNYSLRPLSAPMKMRVPSTSKTSGGKLKVTLGQHEQGLWTLGMDYQHNQRNAPRFMGKPNMTPSMLQGLLWPDVNISQSGLFLSLDKSLGAQSLLKAGLRYDYAESQAKIAHHKAAGGVSANNLYQKYYGVQAEKTSKHQVGGFAAYEYNLSKQTVLFATLSRSVRTPDATEAYIASNNSMAAMRWVGNPGLNPEVHHQLELGLNWDSGRWHVATSVYMDDSQDFILRDRAHGQDGILLADNATIYRNIDARFYGFELNTSVNWSRNWRSDFDLSYVHAQNTTDDRAIAQTPPLEGNLKLTYLTANMELGGGIRFAAKQTRIDDNSMTGSGQDAGESPEFAVLDLYGRYTFKPALKVSLGVDNLLDKAFAYHVNRANSDPFSPEALRVNEPGRSVWMRMSLDF</sequence>
<keyword evidence="4 8" id="KW-0812">Transmembrane</keyword>
<keyword evidence="7 8" id="KW-0998">Cell outer membrane</keyword>
<dbReference type="SUPFAM" id="SSF56935">
    <property type="entry name" value="Porins"/>
    <property type="match status" value="1"/>
</dbReference>
<evidence type="ECO:0000256" key="1">
    <source>
        <dbReference type="ARBA" id="ARBA00004571"/>
    </source>
</evidence>
<feature type="signal peptide" evidence="10">
    <location>
        <begin position="1"/>
        <end position="32"/>
    </location>
</feature>
<dbReference type="EMBL" id="FMSV02000531">
    <property type="protein sequence ID" value="SEH07476.1"/>
    <property type="molecule type" value="Genomic_DNA"/>
</dbReference>
<comment type="subcellular location">
    <subcellularLocation>
        <location evidence="1 8">Cell outer membrane</location>
        <topology evidence="1 8">Multi-pass membrane protein</topology>
    </subcellularLocation>
</comment>
<evidence type="ECO:0000256" key="7">
    <source>
        <dbReference type="ARBA" id="ARBA00023237"/>
    </source>
</evidence>
<dbReference type="Pfam" id="PF07715">
    <property type="entry name" value="Plug"/>
    <property type="match status" value="1"/>
</dbReference>
<feature type="domain" description="TonB-dependent receptor-like beta-barrel" evidence="11">
    <location>
        <begin position="204"/>
        <end position="662"/>
    </location>
</feature>
<dbReference type="GO" id="GO:0044718">
    <property type="term" value="P:siderophore transmembrane transport"/>
    <property type="evidence" value="ECO:0007669"/>
    <property type="project" value="TreeGrafter"/>
</dbReference>
<organism evidence="13 14">
    <name type="scientific">Candidatus Venteria ishoeyi</name>
    <dbReference type="NCBI Taxonomy" id="1899563"/>
    <lineage>
        <taxon>Bacteria</taxon>
        <taxon>Pseudomonadati</taxon>
        <taxon>Pseudomonadota</taxon>
        <taxon>Gammaproteobacteria</taxon>
        <taxon>Thiotrichales</taxon>
        <taxon>Thiotrichaceae</taxon>
        <taxon>Venteria</taxon>
    </lineage>
</organism>
<name>A0A1H6FE86_9GAMM</name>
<gene>
    <name evidence="13" type="primary">btuB_1</name>
    <name evidence="13" type="ORF">MBHS_03351</name>
</gene>
<dbReference type="PANTHER" id="PTHR30069">
    <property type="entry name" value="TONB-DEPENDENT OUTER MEMBRANE RECEPTOR"/>
    <property type="match status" value="1"/>
</dbReference>
<dbReference type="GO" id="GO:0009279">
    <property type="term" value="C:cell outer membrane"/>
    <property type="evidence" value="ECO:0007669"/>
    <property type="project" value="UniProtKB-SubCell"/>
</dbReference>
<keyword evidence="2 8" id="KW-0813">Transport</keyword>
<reference evidence="13 14" key="1">
    <citation type="submission" date="2016-10" db="EMBL/GenBank/DDBJ databases">
        <authorList>
            <person name="de Groot N.N."/>
        </authorList>
    </citation>
    <scope>NUCLEOTIDE SEQUENCE [LARGE SCALE GENOMIC DNA]</scope>
    <source>
        <strain evidence="13">MBHS1</strain>
    </source>
</reference>
<dbReference type="AlphaFoldDB" id="A0A1H6FE86"/>
<dbReference type="InterPro" id="IPR037066">
    <property type="entry name" value="Plug_dom_sf"/>
</dbReference>
<evidence type="ECO:0000256" key="6">
    <source>
        <dbReference type="ARBA" id="ARBA00023136"/>
    </source>
</evidence>
<dbReference type="NCBIfam" id="TIGR01778">
    <property type="entry name" value="TonB-copper"/>
    <property type="match status" value="1"/>
</dbReference>
<comment type="similarity">
    <text evidence="8 9">Belongs to the TonB-dependent receptor family.</text>
</comment>
<dbReference type="InterPro" id="IPR039426">
    <property type="entry name" value="TonB-dep_rcpt-like"/>
</dbReference>
<evidence type="ECO:0000256" key="3">
    <source>
        <dbReference type="ARBA" id="ARBA00022452"/>
    </source>
</evidence>
<dbReference type="GO" id="GO:0015344">
    <property type="term" value="F:siderophore uptake transmembrane transporter activity"/>
    <property type="evidence" value="ECO:0007669"/>
    <property type="project" value="TreeGrafter"/>
</dbReference>
<dbReference type="PROSITE" id="PS52016">
    <property type="entry name" value="TONB_DEPENDENT_REC_3"/>
    <property type="match status" value="1"/>
</dbReference>
<keyword evidence="5 9" id="KW-0798">TonB box</keyword>
<evidence type="ECO:0000256" key="5">
    <source>
        <dbReference type="ARBA" id="ARBA00023077"/>
    </source>
</evidence>
<evidence type="ECO:0000256" key="10">
    <source>
        <dbReference type="SAM" id="SignalP"/>
    </source>
</evidence>
<dbReference type="OrthoDB" id="5332150at2"/>
<evidence type="ECO:0000259" key="11">
    <source>
        <dbReference type="Pfam" id="PF00593"/>
    </source>
</evidence>
<evidence type="ECO:0000313" key="13">
    <source>
        <dbReference type="EMBL" id="SEH07476.1"/>
    </source>
</evidence>
<protein>
    <submittedName>
        <fullName evidence="13">Vitamin B12 transporter BtuB</fullName>
    </submittedName>
</protein>
<proteinExistence type="inferred from homology"/>
<dbReference type="Gene3D" id="2.170.130.10">
    <property type="entry name" value="TonB-dependent receptor, plug domain"/>
    <property type="match status" value="1"/>
</dbReference>
<dbReference type="RefSeq" id="WP_103921123.1">
    <property type="nucleotide sequence ID" value="NZ_FMSV02000531.1"/>
</dbReference>
<dbReference type="InterPro" id="IPR000531">
    <property type="entry name" value="Beta-barrel_TonB"/>
</dbReference>
<dbReference type="CDD" id="cd01347">
    <property type="entry name" value="ligand_gated_channel"/>
    <property type="match status" value="1"/>
</dbReference>
<evidence type="ECO:0000259" key="12">
    <source>
        <dbReference type="Pfam" id="PF07715"/>
    </source>
</evidence>
<evidence type="ECO:0000256" key="4">
    <source>
        <dbReference type="ARBA" id="ARBA00022692"/>
    </source>
</evidence>
<evidence type="ECO:0000256" key="2">
    <source>
        <dbReference type="ARBA" id="ARBA00022448"/>
    </source>
</evidence>
<evidence type="ECO:0000256" key="9">
    <source>
        <dbReference type="RuleBase" id="RU003357"/>
    </source>
</evidence>
<dbReference type="Gene3D" id="2.40.170.20">
    <property type="entry name" value="TonB-dependent receptor, beta-barrel domain"/>
    <property type="match status" value="1"/>
</dbReference>
<dbReference type="InterPro" id="IPR012910">
    <property type="entry name" value="Plug_dom"/>
</dbReference>
<feature type="domain" description="TonB-dependent receptor plug" evidence="12">
    <location>
        <begin position="63"/>
        <end position="151"/>
    </location>
</feature>
<feature type="chain" id="PRO_5014673671" evidence="10">
    <location>
        <begin position="33"/>
        <end position="701"/>
    </location>
</feature>
<keyword evidence="6 8" id="KW-0472">Membrane</keyword>
<keyword evidence="3 8" id="KW-1134">Transmembrane beta strand</keyword>
<dbReference type="Pfam" id="PF00593">
    <property type="entry name" value="TonB_dep_Rec_b-barrel"/>
    <property type="match status" value="1"/>
</dbReference>
<dbReference type="InterPro" id="IPR036942">
    <property type="entry name" value="Beta-barrel_TonB_sf"/>
</dbReference>
<evidence type="ECO:0000313" key="14">
    <source>
        <dbReference type="Proteomes" id="UP000236724"/>
    </source>
</evidence>
<dbReference type="Proteomes" id="UP000236724">
    <property type="component" value="Unassembled WGS sequence"/>
</dbReference>
<dbReference type="PANTHER" id="PTHR30069:SF49">
    <property type="entry name" value="OUTER MEMBRANE PROTEIN C"/>
    <property type="match status" value="1"/>
</dbReference>
<keyword evidence="14" id="KW-1185">Reference proteome</keyword>
<keyword evidence="10" id="KW-0732">Signal</keyword>
<dbReference type="InterPro" id="IPR010100">
    <property type="entry name" value="TonB-dep_Cu_rcpt"/>
</dbReference>
<evidence type="ECO:0000256" key="8">
    <source>
        <dbReference type="PROSITE-ProRule" id="PRU01360"/>
    </source>
</evidence>